<dbReference type="Proteomes" id="UP001303647">
    <property type="component" value="Unassembled WGS sequence"/>
</dbReference>
<dbReference type="InterPro" id="IPR045170">
    <property type="entry name" value="MTOX"/>
</dbReference>
<keyword evidence="4" id="KW-0274">FAD</keyword>
<dbReference type="InterPro" id="IPR036188">
    <property type="entry name" value="FAD/NAD-bd_sf"/>
</dbReference>
<evidence type="ECO:0000256" key="2">
    <source>
        <dbReference type="ARBA" id="ARBA00010989"/>
    </source>
</evidence>
<evidence type="ECO:0000256" key="1">
    <source>
        <dbReference type="ARBA" id="ARBA00001974"/>
    </source>
</evidence>
<organism evidence="7 8">
    <name type="scientific">Corynascus novoguineensis</name>
    <dbReference type="NCBI Taxonomy" id="1126955"/>
    <lineage>
        <taxon>Eukaryota</taxon>
        <taxon>Fungi</taxon>
        <taxon>Dikarya</taxon>
        <taxon>Ascomycota</taxon>
        <taxon>Pezizomycotina</taxon>
        <taxon>Sordariomycetes</taxon>
        <taxon>Sordariomycetidae</taxon>
        <taxon>Sordariales</taxon>
        <taxon>Chaetomiaceae</taxon>
        <taxon>Corynascus</taxon>
    </lineage>
</organism>
<dbReference type="Pfam" id="PF01266">
    <property type="entry name" value="DAO"/>
    <property type="match status" value="1"/>
</dbReference>
<dbReference type="Gene3D" id="3.30.9.10">
    <property type="entry name" value="D-Amino Acid Oxidase, subunit A, domain 2"/>
    <property type="match status" value="1"/>
</dbReference>
<keyword evidence="8" id="KW-1185">Reference proteome</keyword>
<dbReference type="PANTHER" id="PTHR10961">
    <property type="entry name" value="PEROXISOMAL SARCOSINE OXIDASE"/>
    <property type="match status" value="1"/>
</dbReference>
<dbReference type="AlphaFoldDB" id="A0AAN7HPH4"/>
<name>A0AAN7HPH4_9PEZI</name>
<evidence type="ECO:0000256" key="5">
    <source>
        <dbReference type="ARBA" id="ARBA00023002"/>
    </source>
</evidence>
<protein>
    <submittedName>
        <fullName evidence="7">FAD dependent oxidoreductase</fullName>
    </submittedName>
</protein>
<keyword evidence="5" id="KW-0560">Oxidoreductase</keyword>
<evidence type="ECO:0000313" key="8">
    <source>
        <dbReference type="Proteomes" id="UP001303647"/>
    </source>
</evidence>
<dbReference type="InterPro" id="IPR006076">
    <property type="entry name" value="FAD-dep_OxRdtase"/>
</dbReference>
<dbReference type="PANTHER" id="PTHR10961:SF37">
    <property type="entry name" value="FAD DEPENDENT OXIDOREDUCTASE DOMAIN-CONTAINING PROTEIN"/>
    <property type="match status" value="1"/>
</dbReference>
<proteinExistence type="inferred from homology"/>
<sequence>MERVIIIGTGVFGLSTAEHIRQRWPETRLSVISQPSRLAPSDDISKIIRVDYNNLERMTEAVETQRQWNSNKFSKLKRSIGRIVIYEEDDLVTLQKINNAREGHGLQKRQQGDSKLMRDIFGTTMAPESLTYVSAWDDSIVDWETCMFDARARAKETCTDSGGTFYESGVAALVKDEARITALILKNGEKIEAGSAQVVLAVGPWLAQVLTESAIPLPPKGRSPVATGLFSYAIQLNEEQVKEFSNRPMVSHSGKADFLPPARGSVGKLTWIHPFTNLRGSTLSLVEDLSNSALARLHMHEAIRWAREYLPSLRGARITSITSFWDGVTETQDPIIARHPQFGNLVCAAGGSFNRAKDLPTIGDTVADVLSGEPVSDRYSWEPKTKYSHRDHSHLVGRGDFATLEEKAQQYVQNLFHDLWSDIRSFTSTMLIVGFHAPS</sequence>
<reference evidence="7" key="2">
    <citation type="submission" date="2023-05" db="EMBL/GenBank/DDBJ databases">
        <authorList>
            <consortium name="Lawrence Berkeley National Laboratory"/>
            <person name="Steindorff A."/>
            <person name="Hensen N."/>
            <person name="Bonometti L."/>
            <person name="Westerberg I."/>
            <person name="Brannstrom I.O."/>
            <person name="Guillou S."/>
            <person name="Cros-Aarteil S."/>
            <person name="Calhoun S."/>
            <person name="Haridas S."/>
            <person name="Kuo A."/>
            <person name="Mondo S."/>
            <person name="Pangilinan J."/>
            <person name="Riley R."/>
            <person name="Labutti K."/>
            <person name="Andreopoulos B."/>
            <person name="Lipzen A."/>
            <person name="Chen C."/>
            <person name="Yanf M."/>
            <person name="Daum C."/>
            <person name="Ng V."/>
            <person name="Clum A."/>
            <person name="Ohm R."/>
            <person name="Martin F."/>
            <person name="Silar P."/>
            <person name="Natvig D."/>
            <person name="Lalanne C."/>
            <person name="Gautier V."/>
            <person name="Ament-Velasquez S.L."/>
            <person name="Kruys A."/>
            <person name="Hutchinson M.I."/>
            <person name="Powell A.J."/>
            <person name="Barry K."/>
            <person name="Miller A.N."/>
            <person name="Grigoriev I.V."/>
            <person name="Debuchy R."/>
            <person name="Gladieux P."/>
            <person name="Thoren M.H."/>
            <person name="Johannesson H."/>
        </authorList>
    </citation>
    <scope>NUCLEOTIDE SEQUENCE</scope>
    <source>
        <strain evidence="7">CBS 359.72</strain>
    </source>
</reference>
<evidence type="ECO:0000259" key="6">
    <source>
        <dbReference type="Pfam" id="PF01266"/>
    </source>
</evidence>
<keyword evidence="3" id="KW-0285">Flavoprotein</keyword>
<comment type="cofactor">
    <cofactor evidence="1">
        <name>FAD</name>
        <dbReference type="ChEBI" id="CHEBI:57692"/>
    </cofactor>
</comment>
<evidence type="ECO:0000313" key="7">
    <source>
        <dbReference type="EMBL" id="KAK4246814.1"/>
    </source>
</evidence>
<dbReference type="EMBL" id="MU857666">
    <property type="protein sequence ID" value="KAK4246814.1"/>
    <property type="molecule type" value="Genomic_DNA"/>
</dbReference>
<dbReference type="GO" id="GO:0050660">
    <property type="term" value="F:flavin adenine dinucleotide binding"/>
    <property type="evidence" value="ECO:0007669"/>
    <property type="project" value="InterPro"/>
</dbReference>
<comment type="similarity">
    <text evidence="2">Belongs to the MSOX/MTOX family.</text>
</comment>
<gene>
    <name evidence="7" type="ORF">C7999DRAFT_41793</name>
</gene>
<dbReference type="Gene3D" id="3.50.50.60">
    <property type="entry name" value="FAD/NAD(P)-binding domain"/>
    <property type="match status" value="1"/>
</dbReference>
<dbReference type="GO" id="GO:0051698">
    <property type="term" value="F:saccharopine oxidase activity"/>
    <property type="evidence" value="ECO:0007669"/>
    <property type="project" value="TreeGrafter"/>
</dbReference>
<dbReference type="SUPFAM" id="SSF51905">
    <property type="entry name" value="FAD/NAD(P)-binding domain"/>
    <property type="match status" value="1"/>
</dbReference>
<accession>A0AAN7HPH4</accession>
<evidence type="ECO:0000256" key="3">
    <source>
        <dbReference type="ARBA" id="ARBA00022630"/>
    </source>
</evidence>
<reference evidence="7" key="1">
    <citation type="journal article" date="2023" name="Mol. Phylogenet. Evol.">
        <title>Genome-scale phylogeny and comparative genomics of the fungal order Sordariales.</title>
        <authorList>
            <person name="Hensen N."/>
            <person name="Bonometti L."/>
            <person name="Westerberg I."/>
            <person name="Brannstrom I.O."/>
            <person name="Guillou S."/>
            <person name="Cros-Aarteil S."/>
            <person name="Calhoun S."/>
            <person name="Haridas S."/>
            <person name="Kuo A."/>
            <person name="Mondo S."/>
            <person name="Pangilinan J."/>
            <person name="Riley R."/>
            <person name="LaButti K."/>
            <person name="Andreopoulos B."/>
            <person name="Lipzen A."/>
            <person name="Chen C."/>
            <person name="Yan M."/>
            <person name="Daum C."/>
            <person name="Ng V."/>
            <person name="Clum A."/>
            <person name="Steindorff A."/>
            <person name="Ohm R.A."/>
            <person name="Martin F."/>
            <person name="Silar P."/>
            <person name="Natvig D.O."/>
            <person name="Lalanne C."/>
            <person name="Gautier V."/>
            <person name="Ament-Velasquez S.L."/>
            <person name="Kruys A."/>
            <person name="Hutchinson M.I."/>
            <person name="Powell A.J."/>
            <person name="Barry K."/>
            <person name="Miller A.N."/>
            <person name="Grigoriev I.V."/>
            <person name="Debuchy R."/>
            <person name="Gladieux P."/>
            <person name="Hiltunen Thoren M."/>
            <person name="Johannesson H."/>
        </authorList>
    </citation>
    <scope>NUCLEOTIDE SEQUENCE</scope>
    <source>
        <strain evidence="7">CBS 359.72</strain>
    </source>
</reference>
<evidence type="ECO:0000256" key="4">
    <source>
        <dbReference type="ARBA" id="ARBA00022827"/>
    </source>
</evidence>
<dbReference type="GO" id="GO:0008115">
    <property type="term" value="F:sarcosine oxidase activity"/>
    <property type="evidence" value="ECO:0007669"/>
    <property type="project" value="TreeGrafter"/>
</dbReference>
<feature type="domain" description="FAD dependent oxidoreductase" evidence="6">
    <location>
        <begin position="3"/>
        <end position="368"/>
    </location>
</feature>
<comment type="caution">
    <text evidence="7">The sequence shown here is derived from an EMBL/GenBank/DDBJ whole genome shotgun (WGS) entry which is preliminary data.</text>
</comment>